<comment type="caution">
    <text evidence="3">The sequence shown here is derived from an EMBL/GenBank/DDBJ whole genome shotgun (WGS) entry which is preliminary data.</text>
</comment>
<feature type="chain" id="PRO_5020642838" description="Deoxyribonuclease NucA/NucB domain-containing protein" evidence="1">
    <location>
        <begin position="25"/>
        <end position="271"/>
    </location>
</feature>
<keyword evidence="4" id="KW-1185">Reference proteome</keyword>
<keyword evidence="1" id="KW-0732">Signal</keyword>
<dbReference type="RefSeq" id="XP_029739890.1">
    <property type="nucleotide sequence ID" value="XM_029883599.1"/>
</dbReference>
<evidence type="ECO:0000313" key="4">
    <source>
        <dbReference type="Proteomes" id="UP000306050"/>
    </source>
</evidence>
<protein>
    <recommendedName>
        <fullName evidence="2">Deoxyribonuclease NucA/NucB domain-containing protein</fullName>
    </recommendedName>
</protein>
<feature type="domain" description="Deoxyribonuclease NucA/NucB" evidence="2">
    <location>
        <begin position="56"/>
        <end position="152"/>
    </location>
</feature>
<dbReference type="KEGG" id="sgra:EX895_003001"/>
<feature type="signal peptide" evidence="1">
    <location>
        <begin position="1"/>
        <end position="24"/>
    </location>
</feature>
<dbReference type="OrthoDB" id="2748312at2759"/>
<gene>
    <name evidence="3" type="ORF">EX895_003001</name>
</gene>
<reference evidence="3 4" key="1">
    <citation type="submission" date="2019-05" db="EMBL/GenBank/DDBJ databases">
        <title>Sporisorium graminicola CBS 10092 draft sequencing and annotation.</title>
        <authorList>
            <person name="Solano-Gonzalez S."/>
            <person name="Caddick M.X."/>
            <person name="Darby A."/>
        </authorList>
    </citation>
    <scope>NUCLEOTIDE SEQUENCE [LARGE SCALE GENOMIC DNA]</scope>
    <source>
        <strain evidence="3 4">CBS 10092</strain>
    </source>
</reference>
<dbReference type="Pfam" id="PF14040">
    <property type="entry name" value="DNase_NucA_NucB"/>
    <property type="match status" value="1"/>
</dbReference>
<dbReference type="Proteomes" id="UP000306050">
    <property type="component" value="Chromosome SGRAM_19"/>
</dbReference>
<sequence>MLLISKAYIAIALLLLVSGQVVVAKHVGIWYMRCNPYTKPDGSQAVGAKGPCDNGCFAWNSGQQPGTVTYRGPGNRDQDAGCDRKPCNQDTGLPQYNRFGNTCDEYPMAVTYRGPNNFRTLRCVPNVENSSQGGQLSGFRSRVGLEAGDTFTQGWMWDKANAPYFCANAQAGASNPDHSEFKYTGGVFSNARRHTRSLTESSLFEPIIGTIGRFAGRRDFLMSNGEIATLAASDSTIDIHSFWADGESPLSIVRELDFADVVAMVRNATGF</sequence>
<dbReference type="InterPro" id="IPR029476">
    <property type="entry name" value="DNase_NucA_NucB"/>
</dbReference>
<evidence type="ECO:0000256" key="1">
    <source>
        <dbReference type="SAM" id="SignalP"/>
    </source>
</evidence>
<dbReference type="GeneID" id="40725896"/>
<evidence type="ECO:0000313" key="3">
    <source>
        <dbReference type="EMBL" id="TKY87905.1"/>
    </source>
</evidence>
<organism evidence="3 4">
    <name type="scientific">Sporisorium graminicola</name>
    <dbReference type="NCBI Taxonomy" id="280036"/>
    <lineage>
        <taxon>Eukaryota</taxon>
        <taxon>Fungi</taxon>
        <taxon>Dikarya</taxon>
        <taxon>Basidiomycota</taxon>
        <taxon>Ustilaginomycotina</taxon>
        <taxon>Ustilaginomycetes</taxon>
        <taxon>Ustilaginales</taxon>
        <taxon>Ustilaginaceae</taxon>
        <taxon>Sporisorium</taxon>
    </lineage>
</organism>
<dbReference type="AlphaFoldDB" id="A0A4U7KTG8"/>
<proteinExistence type="predicted"/>
<dbReference type="EMBL" id="SRRM01000011">
    <property type="protein sequence ID" value="TKY87905.1"/>
    <property type="molecule type" value="Genomic_DNA"/>
</dbReference>
<accession>A0A4U7KTG8</accession>
<evidence type="ECO:0000259" key="2">
    <source>
        <dbReference type="Pfam" id="PF14040"/>
    </source>
</evidence>
<name>A0A4U7KTG8_9BASI</name>